<dbReference type="EMBL" id="BMHE01000006">
    <property type="protein sequence ID" value="GGI46335.1"/>
    <property type="molecule type" value="Genomic_DNA"/>
</dbReference>
<protein>
    <submittedName>
        <fullName evidence="1">Uncharacterized protein</fullName>
    </submittedName>
</protein>
<reference evidence="2" key="1">
    <citation type="journal article" date="2019" name="Int. J. Syst. Evol. Microbiol.">
        <title>The Global Catalogue of Microorganisms (GCM) 10K type strain sequencing project: providing services to taxonomists for standard genome sequencing and annotation.</title>
        <authorList>
            <consortium name="The Broad Institute Genomics Platform"/>
            <consortium name="The Broad Institute Genome Sequencing Center for Infectious Disease"/>
            <person name="Wu L."/>
            <person name="Ma J."/>
        </authorList>
    </citation>
    <scope>NUCLEOTIDE SEQUENCE [LARGE SCALE GENOMIC DNA]</scope>
    <source>
        <strain evidence="2">CGMCC 1.15043</strain>
    </source>
</reference>
<evidence type="ECO:0000313" key="2">
    <source>
        <dbReference type="Proteomes" id="UP000615455"/>
    </source>
</evidence>
<dbReference type="RefSeq" id="WP_189010173.1">
    <property type="nucleotide sequence ID" value="NZ_BMHE01000006.1"/>
</dbReference>
<dbReference type="Proteomes" id="UP000615455">
    <property type="component" value="Unassembled WGS sequence"/>
</dbReference>
<name>A0ABQ2BS80_9BACL</name>
<proteinExistence type="predicted"/>
<keyword evidence="2" id="KW-1185">Reference proteome</keyword>
<gene>
    <name evidence="1" type="ORF">GCM10008018_16580</name>
</gene>
<accession>A0ABQ2BS80</accession>
<comment type="caution">
    <text evidence="1">The sequence shown here is derived from an EMBL/GenBank/DDBJ whole genome shotgun (WGS) entry which is preliminary data.</text>
</comment>
<sequence length="60" mass="7064">MWEQVLLTDQLHIQMNTRHQVLELTLNHSQESASAIRINQSELTLLLHTLLEVNRQFRGD</sequence>
<organism evidence="1 2">
    <name type="scientific">Paenibacillus marchantiophytorum</name>
    <dbReference type="NCBI Taxonomy" id="1619310"/>
    <lineage>
        <taxon>Bacteria</taxon>
        <taxon>Bacillati</taxon>
        <taxon>Bacillota</taxon>
        <taxon>Bacilli</taxon>
        <taxon>Bacillales</taxon>
        <taxon>Paenibacillaceae</taxon>
        <taxon>Paenibacillus</taxon>
    </lineage>
</organism>
<evidence type="ECO:0000313" key="1">
    <source>
        <dbReference type="EMBL" id="GGI46335.1"/>
    </source>
</evidence>